<dbReference type="InterPro" id="IPR050189">
    <property type="entry name" value="MFS_Efflux_Transporters"/>
</dbReference>
<feature type="transmembrane region" description="Helical" evidence="7">
    <location>
        <begin position="380"/>
        <end position="398"/>
    </location>
</feature>
<evidence type="ECO:0000313" key="10">
    <source>
        <dbReference type="Proteomes" id="UP001596065"/>
    </source>
</evidence>
<protein>
    <submittedName>
        <fullName evidence="9">MFS transporter</fullName>
    </submittedName>
</protein>
<name>A0ABW0WA96_STRNO</name>
<keyword evidence="5 7" id="KW-0472">Membrane</keyword>
<dbReference type="EMBL" id="JBHSOE010000002">
    <property type="protein sequence ID" value="MFC5654227.1"/>
    <property type="molecule type" value="Genomic_DNA"/>
</dbReference>
<keyword evidence="2" id="KW-1003">Cell membrane</keyword>
<evidence type="ECO:0000256" key="1">
    <source>
        <dbReference type="ARBA" id="ARBA00004651"/>
    </source>
</evidence>
<feature type="transmembrane region" description="Helical" evidence="7">
    <location>
        <begin position="24"/>
        <end position="41"/>
    </location>
</feature>
<feature type="region of interest" description="Disordered" evidence="6">
    <location>
        <begin position="1"/>
        <end position="21"/>
    </location>
</feature>
<evidence type="ECO:0000256" key="3">
    <source>
        <dbReference type="ARBA" id="ARBA00022692"/>
    </source>
</evidence>
<dbReference type="CDD" id="cd17324">
    <property type="entry name" value="MFS_NepI_like"/>
    <property type="match status" value="1"/>
</dbReference>
<accession>A0ABW0WA96</accession>
<dbReference type="InterPro" id="IPR036259">
    <property type="entry name" value="MFS_trans_sf"/>
</dbReference>
<feature type="transmembrane region" description="Helical" evidence="7">
    <location>
        <begin position="286"/>
        <end position="306"/>
    </location>
</feature>
<feature type="transmembrane region" description="Helical" evidence="7">
    <location>
        <begin position="225"/>
        <end position="246"/>
    </location>
</feature>
<evidence type="ECO:0000256" key="7">
    <source>
        <dbReference type="SAM" id="Phobius"/>
    </source>
</evidence>
<dbReference type="PANTHER" id="PTHR43124:SF10">
    <property type="entry name" value="PURINE EFFLUX PUMP PBUE"/>
    <property type="match status" value="1"/>
</dbReference>
<evidence type="ECO:0000256" key="5">
    <source>
        <dbReference type="ARBA" id="ARBA00023136"/>
    </source>
</evidence>
<feature type="transmembrane region" description="Helical" evidence="7">
    <location>
        <begin position="61"/>
        <end position="82"/>
    </location>
</feature>
<dbReference type="Gene3D" id="1.20.1250.20">
    <property type="entry name" value="MFS general substrate transporter like domains"/>
    <property type="match status" value="2"/>
</dbReference>
<organism evidence="9 10">
    <name type="scientific">Streptomyces nogalater</name>
    <dbReference type="NCBI Taxonomy" id="38314"/>
    <lineage>
        <taxon>Bacteria</taxon>
        <taxon>Bacillati</taxon>
        <taxon>Actinomycetota</taxon>
        <taxon>Actinomycetes</taxon>
        <taxon>Kitasatosporales</taxon>
        <taxon>Streptomycetaceae</taxon>
        <taxon>Streptomyces</taxon>
    </lineage>
</organism>
<keyword evidence="10" id="KW-1185">Reference proteome</keyword>
<dbReference type="InterPro" id="IPR011701">
    <property type="entry name" value="MFS"/>
</dbReference>
<evidence type="ECO:0000313" key="9">
    <source>
        <dbReference type="EMBL" id="MFC5654227.1"/>
    </source>
</evidence>
<dbReference type="PANTHER" id="PTHR43124">
    <property type="entry name" value="PURINE EFFLUX PUMP PBUE"/>
    <property type="match status" value="1"/>
</dbReference>
<sequence length="414" mass="41745">MGKSVPDPKSGTPRRKTGETESAAPWRGVLVLAFGAFAIGTDEFVLAGVLPELGDSLSVGITTAGQVVTVFALTCAVMAPALATLTAAWPRHKVLKLSVLIYLLGVVGTGLAPSFPVVLAAQVVAAVGAGLYIPAASVTASALMGPERRGRAIAAVTTGLTAATALGAPIGTVVGSVLDWRATMWFIALLAVLSLFGVFTLVPAVVAGAPGGLRRRLAPLGDRRVVAVLAATLVAFTAAYIVYTYMAEVFHPATGGDGRKLAILMFAFGLTGMVGNFYAGTLADRFGARVVVGGAVTLLAASLLVLPLATGSFAAAAVVIVVYGIAAWGITAPQQSRLISLDPESAPLLISLNAAFLYLAIALSGVIGAVGISTIGARNISLVGAAVAVLALGLSELGHRLAQNARARTAKATA</sequence>
<keyword evidence="4 7" id="KW-1133">Transmembrane helix</keyword>
<feature type="transmembrane region" description="Helical" evidence="7">
    <location>
        <begin position="261"/>
        <end position="279"/>
    </location>
</feature>
<feature type="transmembrane region" description="Helical" evidence="7">
    <location>
        <begin position="352"/>
        <end position="374"/>
    </location>
</feature>
<dbReference type="SUPFAM" id="SSF103473">
    <property type="entry name" value="MFS general substrate transporter"/>
    <property type="match status" value="1"/>
</dbReference>
<proteinExistence type="predicted"/>
<dbReference type="InterPro" id="IPR020846">
    <property type="entry name" value="MFS_dom"/>
</dbReference>
<evidence type="ECO:0000256" key="4">
    <source>
        <dbReference type="ARBA" id="ARBA00022989"/>
    </source>
</evidence>
<comment type="caution">
    <text evidence="9">The sequence shown here is derived from an EMBL/GenBank/DDBJ whole genome shotgun (WGS) entry which is preliminary data.</text>
</comment>
<gene>
    <name evidence="9" type="ORF">ACFP3J_01795</name>
</gene>
<feature type="domain" description="Major facilitator superfamily (MFS) profile" evidence="8">
    <location>
        <begin position="28"/>
        <end position="403"/>
    </location>
</feature>
<reference evidence="10" key="1">
    <citation type="journal article" date="2019" name="Int. J. Syst. Evol. Microbiol.">
        <title>The Global Catalogue of Microorganisms (GCM) 10K type strain sequencing project: providing services to taxonomists for standard genome sequencing and annotation.</title>
        <authorList>
            <consortium name="The Broad Institute Genomics Platform"/>
            <consortium name="The Broad Institute Genome Sequencing Center for Infectious Disease"/>
            <person name="Wu L."/>
            <person name="Ma J."/>
        </authorList>
    </citation>
    <scope>NUCLEOTIDE SEQUENCE [LARGE SCALE GENOMIC DNA]</scope>
    <source>
        <strain evidence="10">KCTC 5701</strain>
    </source>
</reference>
<feature type="transmembrane region" description="Helical" evidence="7">
    <location>
        <begin position="118"/>
        <end position="140"/>
    </location>
</feature>
<feature type="transmembrane region" description="Helical" evidence="7">
    <location>
        <begin position="184"/>
        <end position="213"/>
    </location>
</feature>
<feature type="transmembrane region" description="Helical" evidence="7">
    <location>
        <begin position="312"/>
        <end position="331"/>
    </location>
</feature>
<evidence type="ECO:0000256" key="6">
    <source>
        <dbReference type="SAM" id="MobiDB-lite"/>
    </source>
</evidence>
<keyword evidence="3 7" id="KW-0812">Transmembrane</keyword>
<dbReference type="RefSeq" id="WP_344351918.1">
    <property type="nucleotide sequence ID" value="NZ_BAAASM010000054.1"/>
</dbReference>
<evidence type="ECO:0000256" key="2">
    <source>
        <dbReference type="ARBA" id="ARBA00022475"/>
    </source>
</evidence>
<feature type="transmembrane region" description="Helical" evidence="7">
    <location>
        <begin position="94"/>
        <end position="112"/>
    </location>
</feature>
<comment type="subcellular location">
    <subcellularLocation>
        <location evidence="1">Cell membrane</location>
        <topology evidence="1">Multi-pass membrane protein</topology>
    </subcellularLocation>
</comment>
<dbReference type="Pfam" id="PF07690">
    <property type="entry name" value="MFS_1"/>
    <property type="match status" value="1"/>
</dbReference>
<dbReference type="PROSITE" id="PS50850">
    <property type="entry name" value="MFS"/>
    <property type="match status" value="1"/>
</dbReference>
<dbReference type="Proteomes" id="UP001596065">
    <property type="component" value="Unassembled WGS sequence"/>
</dbReference>
<evidence type="ECO:0000259" key="8">
    <source>
        <dbReference type="PROSITE" id="PS50850"/>
    </source>
</evidence>
<feature type="transmembrane region" description="Helical" evidence="7">
    <location>
        <begin position="152"/>
        <end position="178"/>
    </location>
</feature>